<comment type="subunit">
    <text evidence="4">Homodimer.</text>
</comment>
<accession>M1PKN5</accession>
<feature type="active site" description="Nucleophile" evidence="4 5">
    <location>
        <position position="52"/>
    </location>
</feature>
<dbReference type="EC" id="5.4.99.12" evidence="4"/>
<evidence type="ECO:0000259" key="8">
    <source>
        <dbReference type="Pfam" id="PF01416"/>
    </source>
</evidence>
<dbReference type="PANTHER" id="PTHR11142:SF0">
    <property type="entry name" value="TRNA PSEUDOURIDINE SYNTHASE-LIKE 1"/>
    <property type="match status" value="1"/>
</dbReference>
<dbReference type="eggNOG" id="COG0101">
    <property type="taxonomic scope" value="Bacteria"/>
</dbReference>
<evidence type="ECO:0000256" key="4">
    <source>
        <dbReference type="HAMAP-Rule" id="MF_00171"/>
    </source>
</evidence>
<evidence type="ECO:0000313" key="9">
    <source>
        <dbReference type="EMBL" id="AGF80070.1"/>
    </source>
</evidence>
<dbReference type="GO" id="GO:0160147">
    <property type="term" value="F:tRNA pseudouridine(38-40) synthase activity"/>
    <property type="evidence" value="ECO:0007669"/>
    <property type="project" value="UniProtKB-EC"/>
</dbReference>
<dbReference type="Pfam" id="PF01416">
    <property type="entry name" value="PseudoU_synth_1"/>
    <property type="match status" value="2"/>
</dbReference>
<dbReference type="PANTHER" id="PTHR11142">
    <property type="entry name" value="PSEUDOURIDYLATE SYNTHASE"/>
    <property type="match status" value="1"/>
</dbReference>
<evidence type="ECO:0000256" key="3">
    <source>
        <dbReference type="ARBA" id="ARBA00023235"/>
    </source>
</evidence>
<evidence type="ECO:0000256" key="2">
    <source>
        <dbReference type="ARBA" id="ARBA00022694"/>
    </source>
</evidence>
<feature type="binding site" evidence="4 6">
    <location>
        <position position="110"/>
    </location>
    <ligand>
        <name>substrate</name>
    </ligand>
</feature>
<dbReference type="GO" id="GO:0031119">
    <property type="term" value="P:tRNA pseudouridine synthesis"/>
    <property type="evidence" value="ECO:0007669"/>
    <property type="project" value="UniProtKB-UniRule"/>
</dbReference>
<dbReference type="InterPro" id="IPR020095">
    <property type="entry name" value="PsdUridine_synth_TruA_C"/>
</dbReference>
<gene>
    <name evidence="4" type="primary">truA</name>
    <name evidence="9" type="ordered locus">UWK_03556</name>
</gene>
<dbReference type="PATRIC" id="fig|1167006.5.peg.3824"/>
<evidence type="ECO:0000313" key="10">
    <source>
        <dbReference type="Proteomes" id="UP000011721"/>
    </source>
</evidence>
<dbReference type="InterPro" id="IPR020094">
    <property type="entry name" value="TruA/RsuA/RluB/E/F_N"/>
</dbReference>
<organism evidence="9 10">
    <name type="scientific">Desulfocapsa sulfexigens (strain DSM 10523 / SB164P1)</name>
    <dbReference type="NCBI Taxonomy" id="1167006"/>
    <lineage>
        <taxon>Bacteria</taxon>
        <taxon>Pseudomonadati</taxon>
        <taxon>Thermodesulfobacteriota</taxon>
        <taxon>Desulfobulbia</taxon>
        <taxon>Desulfobulbales</taxon>
        <taxon>Desulfocapsaceae</taxon>
        <taxon>Desulfocapsa</taxon>
    </lineage>
</organism>
<dbReference type="PIRSF" id="PIRSF001430">
    <property type="entry name" value="tRNA_psdUrid_synth"/>
    <property type="match status" value="1"/>
</dbReference>
<dbReference type="InterPro" id="IPR001406">
    <property type="entry name" value="PsdUridine_synth_TruA"/>
</dbReference>
<dbReference type="InterPro" id="IPR020103">
    <property type="entry name" value="PsdUridine_synth_cat_dom_sf"/>
</dbReference>
<dbReference type="Proteomes" id="UP000011721">
    <property type="component" value="Chromosome"/>
</dbReference>
<comment type="catalytic activity">
    <reaction evidence="4 7">
        <text>uridine(38/39/40) in tRNA = pseudouridine(38/39/40) in tRNA</text>
        <dbReference type="Rhea" id="RHEA:22376"/>
        <dbReference type="Rhea" id="RHEA-COMP:10085"/>
        <dbReference type="Rhea" id="RHEA-COMP:10087"/>
        <dbReference type="ChEBI" id="CHEBI:65314"/>
        <dbReference type="ChEBI" id="CHEBI:65315"/>
        <dbReference type="EC" id="5.4.99.12"/>
    </reaction>
</comment>
<keyword evidence="3 4" id="KW-0413">Isomerase</keyword>
<comment type="similarity">
    <text evidence="1 4 7">Belongs to the tRNA pseudouridine synthase TruA family.</text>
</comment>
<keyword evidence="2 4" id="KW-0819">tRNA processing</keyword>
<dbReference type="Gene3D" id="3.30.70.580">
    <property type="entry name" value="Pseudouridine synthase I, catalytic domain, N-terminal subdomain"/>
    <property type="match status" value="1"/>
</dbReference>
<dbReference type="SUPFAM" id="SSF55120">
    <property type="entry name" value="Pseudouridine synthase"/>
    <property type="match status" value="1"/>
</dbReference>
<feature type="domain" description="Pseudouridine synthase I TruA alpha/beta" evidence="8">
    <location>
        <begin position="9"/>
        <end position="103"/>
    </location>
</feature>
<sequence>MRNLKVTIAFDGTDFSGWQKQLNAPTIQGELERVLGRITNAPVILHGAGRTDAGVHALGMVASFETHSQISLAALLRGANAILPLSIRIIKAESAVPDFHARFSALSKTYLYSIETGPIQSPITRLYAVHIQQDLAINAMQQCLQILTGTHDFASFEASGSRDKTLTTGRGSVRTLKEATLKEINSTEIQFVFTGDGFLRHMVRNIVGTLLEVGKGRKTVEEFKIILEAKDRSAAAATAPAHGLFLKKVHYR</sequence>
<evidence type="ECO:0000256" key="6">
    <source>
        <dbReference type="PIRSR" id="PIRSR001430-2"/>
    </source>
</evidence>
<dbReference type="EMBL" id="CP003985">
    <property type="protein sequence ID" value="AGF80070.1"/>
    <property type="molecule type" value="Genomic_DNA"/>
</dbReference>
<dbReference type="RefSeq" id="WP_015405752.1">
    <property type="nucleotide sequence ID" value="NC_020304.1"/>
</dbReference>
<dbReference type="CDD" id="cd02570">
    <property type="entry name" value="PseudoU_synth_EcTruA"/>
    <property type="match status" value="1"/>
</dbReference>
<evidence type="ECO:0000256" key="7">
    <source>
        <dbReference type="RuleBase" id="RU003792"/>
    </source>
</evidence>
<feature type="domain" description="Pseudouridine synthase I TruA alpha/beta" evidence="8">
    <location>
        <begin position="145"/>
        <end position="251"/>
    </location>
</feature>
<evidence type="ECO:0000256" key="1">
    <source>
        <dbReference type="ARBA" id="ARBA00009375"/>
    </source>
</evidence>
<dbReference type="STRING" id="1167006.UWK_03556"/>
<dbReference type="Gene3D" id="3.30.70.660">
    <property type="entry name" value="Pseudouridine synthase I, catalytic domain, C-terminal subdomain"/>
    <property type="match status" value="1"/>
</dbReference>
<dbReference type="FunFam" id="3.30.70.580:FF:000001">
    <property type="entry name" value="tRNA pseudouridine synthase A"/>
    <property type="match status" value="1"/>
</dbReference>
<name>M1PKN5_DESSD</name>
<evidence type="ECO:0000256" key="5">
    <source>
        <dbReference type="PIRSR" id="PIRSR001430-1"/>
    </source>
</evidence>
<dbReference type="KEGG" id="dsf:UWK_03556"/>
<dbReference type="NCBIfam" id="TIGR00071">
    <property type="entry name" value="hisT_truA"/>
    <property type="match status" value="1"/>
</dbReference>
<proteinExistence type="inferred from homology"/>
<protein>
    <recommendedName>
        <fullName evidence="4">tRNA pseudouridine synthase A</fullName>
        <ecNumber evidence="4">5.4.99.12</ecNumber>
    </recommendedName>
    <alternativeName>
        <fullName evidence="4">tRNA pseudouridine(38-40) synthase</fullName>
    </alternativeName>
    <alternativeName>
        <fullName evidence="4">tRNA pseudouridylate synthase I</fullName>
    </alternativeName>
    <alternativeName>
        <fullName evidence="4">tRNA-uridine isomerase I</fullName>
    </alternativeName>
</protein>
<dbReference type="HAMAP" id="MF_00171">
    <property type="entry name" value="TruA"/>
    <property type="match status" value="1"/>
</dbReference>
<dbReference type="AlphaFoldDB" id="M1PKN5"/>
<comment type="function">
    <text evidence="4">Formation of pseudouridine at positions 38, 39 and 40 in the anticodon stem and loop of transfer RNAs.</text>
</comment>
<dbReference type="GO" id="GO:0003723">
    <property type="term" value="F:RNA binding"/>
    <property type="evidence" value="ECO:0007669"/>
    <property type="project" value="InterPro"/>
</dbReference>
<dbReference type="InterPro" id="IPR020097">
    <property type="entry name" value="PsdUridine_synth_TruA_a/b_dom"/>
</dbReference>
<reference evidence="10" key="1">
    <citation type="journal article" date="2013" name="Stand. Genomic Sci.">
        <title>Complete genome sequence of Desulfocapsa sulfexigens, a marine deltaproteobacterium specialized in disproportionating inorganic sulfur compounds.</title>
        <authorList>
            <person name="Finster K.W."/>
            <person name="Kjeldsen K.U."/>
            <person name="Kube M."/>
            <person name="Reinhardt R."/>
            <person name="Mussmann M."/>
            <person name="Amann R."/>
            <person name="Schreiber L."/>
        </authorList>
    </citation>
    <scope>NUCLEOTIDE SEQUENCE [LARGE SCALE GENOMIC DNA]</scope>
    <source>
        <strain evidence="10">DSM 10523 / SB164P1</strain>
    </source>
</reference>
<comment type="caution">
    <text evidence="4">Lacks conserved residue(s) required for the propagation of feature annotation.</text>
</comment>
<dbReference type="OrthoDB" id="9811823at2"/>
<dbReference type="HOGENOM" id="CLU_014673_0_1_7"/>
<keyword evidence="10" id="KW-1185">Reference proteome</keyword>